<dbReference type="SUPFAM" id="SSF50969">
    <property type="entry name" value="YVTN repeat-like/Quinoprotein amine dehydrogenase"/>
    <property type="match status" value="1"/>
</dbReference>
<keyword evidence="1" id="KW-0732">Signal</keyword>
<dbReference type="PIRSF" id="PIRSF028101">
    <property type="entry name" value="UCP028101"/>
    <property type="match status" value="1"/>
</dbReference>
<proteinExistence type="predicted"/>
<reference evidence="2 3" key="1">
    <citation type="submission" date="2017-01" db="EMBL/GenBank/DDBJ databases">
        <authorList>
            <person name="Mah S.A."/>
            <person name="Swanson W.J."/>
            <person name="Moy G.W."/>
            <person name="Vacquier V.D."/>
        </authorList>
    </citation>
    <scope>NUCLEOTIDE SEQUENCE [LARGE SCALE GENOMIC DNA]</scope>
    <source>
        <strain evidence="2 3">DSM 7027</strain>
    </source>
</reference>
<dbReference type="RefSeq" id="WP_076465560.1">
    <property type="nucleotide sequence ID" value="NZ_FTMN01000011.1"/>
</dbReference>
<dbReference type="InterPro" id="IPR011044">
    <property type="entry name" value="Quino_amine_DH_bsu"/>
</dbReference>
<dbReference type="InterPro" id="IPR015943">
    <property type="entry name" value="WD40/YVTN_repeat-like_dom_sf"/>
</dbReference>
<accession>A0A1N6WNI8</accession>
<evidence type="ECO:0000313" key="3">
    <source>
        <dbReference type="Proteomes" id="UP000186895"/>
    </source>
</evidence>
<name>A0A1N6WNI8_9GAMM</name>
<dbReference type="EMBL" id="FTMN01000011">
    <property type="protein sequence ID" value="SIQ91689.1"/>
    <property type="molecule type" value="Genomic_DNA"/>
</dbReference>
<keyword evidence="3" id="KW-1185">Reference proteome</keyword>
<evidence type="ECO:0000256" key="1">
    <source>
        <dbReference type="SAM" id="SignalP"/>
    </source>
</evidence>
<dbReference type="InterPro" id="IPR008311">
    <property type="entry name" value="UCP028101"/>
</dbReference>
<evidence type="ECO:0008006" key="4">
    <source>
        <dbReference type="Google" id="ProtNLM"/>
    </source>
</evidence>
<sequence>METNRRRFLSLLAAGCLLPATRVLASGTTTGQTDAGLLVSAASDRRQHWLLVTDAEGQTQLRYPLPERAHHVELHPQQPWAAAVARRPGRFIEIVDYHSGQQVQRVDAGEGHHFFGHALFTPDGHWLVSTENDIASGQGQIVIRDVSNHFAEVSRTPSYGIGPHELLLNGNQVLVANGGILTHPDHGREKLNLDSMQPSLAYIDLKSGDLLEQVSMSADNHQLSIRHMDQSAAGTVAIALQYQGAISDNKPLVAVHRRGEPLKLLRAPEPINNQMEQYAGSARIDRSGRVAAISAPRGNLITFWDIEQDRFINAMRCRDGCGLAATDQAGEFLVSSGLGHLYRMRPLDNLRERLPLDPIAAQLAWDNHMNLRLG</sequence>
<organism evidence="2 3">
    <name type="scientific">Marinobacterium stanieri</name>
    <dbReference type="NCBI Taxonomy" id="49186"/>
    <lineage>
        <taxon>Bacteria</taxon>
        <taxon>Pseudomonadati</taxon>
        <taxon>Pseudomonadota</taxon>
        <taxon>Gammaproteobacteria</taxon>
        <taxon>Oceanospirillales</taxon>
        <taxon>Oceanospirillaceae</taxon>
        <taxon>Marinobacterium</taxon>
    </lineage>
</organism>
<dbReference type="AlphaFoldDB" id="A0A1N6WNI8"/>
<evidence type="ECO:0000313" key="2">
    <source>
        <dbReference type="EMBL" id="SIQ91689.1"/>
    </source>
</evidence>
<feature type="signal peptide" evidence="1">
    <location>
        <begin position="1"/>
        <end position="25"/>
    </location>
</feature>
<dbReference type="STRING" id="49186.SAMN05421647_11173"/>
<dbReference type="Proteomes" id="UP000186895">
    <property type="component" value="Unassembled WGS sequence"/>
</dbReference>
<dbReference type="Pfam" id="PF07433">
    <property type="entry name" value="DUF1513"/>
    <property type="match status" value="1"/>
</dbReference>
<feature type="chain" id="PRO_5009939279" description="DUF1513 domain-containing protein" evidence="1">
    <location>
        <begin position="26"/>
        <end position="374"/>
    </location>
</feature>
<protein>
    <recommendedName>
        <fullName evidence="4">DUF1513 domain-containing protein</fullName>
    </recommendedName>
</protein>
<dbReference type="eggNOG" id="COG3490">
    <property type="taxonomic scope" value="Bacteria"/>
</dbReference>
<gene>
    <name evidence="2" type="ORF">SAMN05421647_11173</name>
</gene>
<dbReference type="Gene3D" id="2.130.10.10">
    <property type="entry name" value="YVTN repeat-like/Quinoprotein amine dehydrogenase"/>
    <property type="match status" value="1"/>
</dbReference>